<protein>
    <submittedName>
        <fullName evidence="4">Uncharacterized protein</fullName>
    </submittedName>
</protein>
<feature type="compositionally biased region" description="Basic and acidic residues" evidence="1">
    <location>
        <begin position="70"/>
        <end position="83"/>
    </location>
</feature>
<evidence type="ECO:0000256" key="1">
    <source>
        <dbReference type="SAM" id="MobiDB-lite"/>
    </source>
</evidence>
<reference evidence="4" key="1">
    <citation type="submission" date="2022-11" db="UniProtKB">
        <authorList>
            <consortium name="WormBaseParasite"/>
        </authorList>
    </citation>
    <scope>IDENTIFICATION</scope>
</reference>
<feature type="region of interest" description="Disordered" evidence="1">
    <location>
        <begin position="19"/>
        <end position="58"/>
    </location>
</feature>
<evidence type="ECO:0000256" key="2">
    <source>
        <dbReference type="SAM" id="SignalP"/>
    </source>
</evidence>
<dbReference type="AlphaFoldDB" id="A0A914XDM7"/>
<feature type="signal peptide" evidence="2">
    <location>
        <begin position="1"/>
        <end position="16"/>
    </location>
</feature>
<accession>A0A914XDM7</accession>
<feature type="compositionally biased region" description="Polar residues" evidence="1">
    <location>
        <begin position="42"/>
        <end position="54"/>
    </location>
</feature>
<dbReference type="WBParaSite" id="PSAMB.scaffold757size41823.g8434.t1">
    <property type="protein sequence ID" value="PSAMB.scaffold757size41823.g8434.t1"/>
    <property type="gene ID" value="PSAMB.scaffold757size41823.g8434"/>
</dbReference>
<proteinExistence type="predicted"/>
<feature type="region of interest" description="Disordered" evidence="1">
    <location>
        <begin position="70"/>
        <end position="120"/>
    </location>
</feature>
<evidence type="ECO:0000313" key="3">
    <source>
        <dbReference type="Proteomes" id="UP000887566"/>
    </source>
</evidence>
<evidence type="ECO:0000313" key="4">
    <source>
        <dbReference type="WBParaSite" id="PSAMB.scaffold757size41823.g8434.t1"/>
    </source>
</evidence>
<feature type="chain" id="PRO_5037226163" evidence="2">
    <location>
        <begin position="17"/>
        <end position="262"/>
    </location>
</feature>
<feature type="compositionally biased region" description="Basic residues" evidence="1">
    <location>
        <begin position="180"/>
        <end position="197"/>
    </location>
</feature>
<name>A0A914XDM7_9BILA</name>
<dbReference type="Proteomes" id="UP000887566">
    <property type="component" value="Unplaced"/>
</dbReference>
<sequence length="262" mass="29086">MLLGDLLALLLPLVWGDSATRRQLPPPASPSNRADWRGQLRRSPSQRRTMSVSANKRRLESRRLNEAWEYSSRETGREDERGGRLARSGGMLETSHAPRGEGRGSRRPVTEGGALSEVGRGRMSCELRRAQVVDDRLSGAHRSAGAQQLHTERRRVDRASRSDVVVLGAHAEAADDGRARTRGGRRLGRRQSRRRRLGVSGGGRVYAARIKHICTTTSIGELADDDEFSSRQHARRELLPLLLSSRTRALATPRRPSSVPSR</sequence>
<keyword evidence="2" id="KW-0732">Signal</keyword>
<keyword evidence="3" id="KW-1185">Reference proteome</keyword>
<organism evidence="3 4">
    <name type="scientific">Plectus sambesii</name>
    <dbReference type="NCBI Taxonomy" id="2011161"/>
    <lineage>
        <taxon>Eukaryota</taxon>
        <taxon>Metazoa</taxon>
        <taxon>Ecdysozoa</taxon>
        <taxon>Nematoda</taxon>
        <taxon>Chromadorea</taxon>
        <taxon>Plectida</taxon>
        <taxon>Plectina</taxon>
        <taxon>Plectoidea</taxon>
        <taxon>Plectidae</taxon>
        <taxon>Plectus</taxon>
    </lineage>
</organism>
<feature type="region of interest" description="Disordered" evidence="1">
    <location>
        <begin position="175"/>
        <end position="201"/>
    </location>
</feature>